<reference evidence="1 2" key="1">
    <citation type="submission" date="2012-03" db="EMBL/GenBank/DDBJ databases">
        <title>The Genome Sequence of Bartonella washoensis Sb944nv.</title>
        <authorList>
            <consortium name="The Broad Institute Genome Sequencing Platform"/>
            <consortium name="The Broad Institute Genome Sequencing Center for Infectious Disease"/>
            <person name="Feldgarden M."/>
            <person name="Kirby J."/>
            <person name="Kosoy M."/>
            <person name="Birtles R."/>
            <person name="Probert W.S."/>
            <person name="Chiaraviglio L."/>
            <person name="Young S.K."/>
            <person name="Zeng Q."/>
            <person name="Gargeya S."/>
            <person name="Fitzgerald M."/>
            <person name="Haas B."/>
            <person name="Abouelleil A."/>
            <person name="Alvarado L."/>
            <person name="Arachchi H.M."/>
            <person name="Berlin A."/>
            <person name="Chapman S.B."/>
            <person name="Gearin G."/>
            <person name="Goldberg J."/>
            <person name="Griggs A."/>
            <person name="Gujja S."/>
            <person name="Hansen M."/>
            <person name="Heiman D."/>
            <person name="Howarth C."/>
            <person name="Larimer J."/>
            <person name="Lui A."/>
            <person name="MacDonald P.J.P."/>
            <person name="McCowen C."/>
            <person name="Montmayeur A."/>
            <person name="Murphy C."/>
            <person name="Neiman D."/>
            <person name="Pearson M."/>
            <person name="Priest M."/>
            <person name="Roberts A."/>
            <person name="Saif S."/>
            <person name="Shea T."/>
            <person name="Sisk P."/>
            <person name="Stolte C."/>
            <person name="Sykes S."/>
            <person name="Wortman J."/>
            <person name="Nusbaum C."/>
            <person name="Birren B."/>
        </authorList>
    </citation>
    <scope>NUCLEOTIDE SEQUENCE [LARGE SCALE GENOMIC DNA]</scope>
    <source>
        <strain evidence="1 2">Sb944nv</strain>
    </source>
</reference>
<dbReference type="HOGENOM" id="CLU_110601_0_0_5"/>
<dbReference type="AlphaFoldDB" id="J0QAT6"/>
<dbReference type="Proteomes" id="UP000008947">
    <property type="component" value="Unassembled WGS sequence"/>
</dbReference>
<name>J0QAT6_9HYPH</name>
<protein>
    <recommendedName>
        <fullName evidence="3">Plasmid replication protein RepL domain-containing protein</fullName>
    </recommendedName>
</protein>
<sequence>MNDLNLRKLEYSPLENPFFRKSKICIRDKTVTTCVGFQKLVDCKTENILTVPTIHIIEEKNNEEQFLKAFANDIREVFNLSLTGYRVFIEALKIYQSAQLTDSITLIWLDDGLNGVKLDMTNRTFHNGLKELIMKDFLKPKLRNQYWVNPAVFFKGDQSVEFVRTYHIKLSATHSNRPNDEYQTNLEDFTK</sequence>
<proteinExistence type="predicted"/>
<gene>
    <name evidence="1" type="ORF">MCQ_00591</name>
</gene>
<evidence type="ECO:0008006" key="3">
    <source>
        <dbReference type="Google" id="ProtNLM"/>
    </source>
</evidence>
<dbReference type="RefSeq" id="WP_006923458.1">
    <property type="nucleotide sequence ID" value="NZ_JH725023.1"/>
</dbReference>
<dbReference type="EMBL" id="AILU01000020">
    <property type="protein sequence ID" value="EJF79859.1"/>
    <property type="molecule type" value="Genomic_DNA"/>
</dbReference>
<evidence type="ECO:0000313" key="1">
    <source>
        <dbReference type="EMBL" id="EJF79859.1"/>
    </source>
</evidence>
<evidence type="ECO:0000313" key="2">
    <source>
        <dbReference type="Proteomes" id="UP000008947"/>
    </source>
</evidence>
<keyword evidence="2" id="KW-1185">Reference proteome</keyword>
<dbReference type="eggNOG" id="ENOG50332EP">
    <property type="taxonomic scope" value="Bacteria"/>
</dbReference>
<dbReference type="PATRIC" id="fig|1094563.3.peg.680"/>
<accession>J0QAT6</accession>
<organism evidence="1 2">
    <name type="scientific">Candidatus Bartonella washoeensis Sb944nv</name>
    <dbReference type="NCBI Taxonomy" id="1094563"/>
    <lineage>
        <taxon>Bacteria</taxon>
        <taxon>Pseudomonadati</taxon>
        <taxon>Pseudomonadota</taxon>
        <taxon>Alphaproteobacteria</taxon>
        <taxon>Hyphomicrobiales</taxon>
        <taxon>Bartonellaceae</taxon>
        <taxon>Bartonella</taxon>
    </lineage>
</organism>
<comment type="caution">
    <text evidence="1">The sequence shown here is derived from an EMBL/GenBank/DDBJ whole genome shotgun (WGS) entry which is preliminary data.</text>
</comment>